<gene>
    <name evidence="1" type="ORF">D3218_12375</name>
</gene>
<protein>
    <submittedName>
        <fullName evidence="1">Uncharacterized protein</fullName>
    </submittedName>
</protein>
<dbReference type="RefSeq" id="WP_119540396.1">
    <property type="nucleotide sequence ID" value="NZ_QYRN01000006.1"/>
</dbReference>
<reference evidence="2" key="1">
    <citation type="submission" date="2018-09" db="EMBL/GenBank/DDBJ databases">
        <authorList>
            <person name="Tuo L."/>
        </authorList>
    </citation>
    <scope>NUCLEOTIDE SEQUENCE [LARGE SCALE GENOMIC DNA]</scope>
    <source>
        <strain evidence="2">M2BS4Y-1</strain>
    </source>
</reference>
<dbReference type="EMBL" id="QYRN01000006">
    <property type="protein sequence ID" value="RIY00085.1"/>
    <property type="molecule type" value="Genomic_DNA"/>
</dbReference>
<sequence length="465" mass="52191">MPLFDVLPPDLFKPLAAPAKRLYSDLLLHIFHETFEPSAEAPRRGDVLRAIDAFLAAREGAGEDADMPAGRPEERARALYDRLVETGWMVEHRDRYLRLVDLDPEAAGLLHLLSRIERGETRSYGGAVLEVLSGLEGAAAHPDERSEALRNALRGAEDFMGHMRTVAVSLRQAEERILRQPSLRAIFRQFFGDFVERHLIRDFKTLQTVDNPFRFRTAIIRQATEMIENRALLSTLGEAYGREGRLDPGRDGEEEIRDELARIVQVFEAAERHLDAINATVARIERRMVNAARHMDRIAGGSNADLAEALRLVGARGGEGEVAVAPMLLPRVLPLGPPHVPAPRRDRPPVAAVPLRDTAPDPAALRYARAKEEYVRRTRVTAPVLAAYVERVLGPRGEVRARDVMLSSVDDFVAFQRLRELPSIFGGVLARRYEIEFLEDRCANRWIACQDFVIRRRPGAQVDAP</sequence>
<evidence type="ECO:0000313" key="2">
    <source>
        <dbReference type="Proteomes" id="UP000265750"/>
    </source>
</evidence>
<dbReference type="Pfam" id="PF18982">
    <property type="entry name" value="JetA"/>
    <property type="match status" value="1"/>
</dbReference>
<organism evidence="1 2">
    <name type="scientific">Aureimonas flava</name>
    <dbReference type="NCBI Taxonomy" id="2320271"/>
    <lineage>
        <taxon>Bacteria</taxon>
        <taxon>Pseudomonadati</taxon>
        <taxon>Pseudomonadota</taxon>
        <taxon>Alphaproteobacteria</taxon>
        <taxon>Hyphomicrobiales</taxon>
        <taxon>Aurantimonadaceae</taxon>
        <taxon>Aureimonas</taxon>
    </lineage>
</organism>
<accession>A0A3A1WRS1</accession>
<keyword evidence="2" id="KW-1185">Reference proteome</keyword>
<dbReference type="AlphaFoldDB" id="A0A3A1WRS1"/>
<dbReference type="OrthoDB" id="8038184at2"/>
<name>A0A3A1WRS1_9HYPH</name>
<comment type="caution">
    <text evidence="1">The sequence shown here is derived from an EMBL/GenBank/DDBJ whole genome shotgun (WGS) entry which is preliminary data.</text>
</comment>
<proteinExistence type="predicted"/>
<dbReference type="Proteomes" id="UP000265750">
    <property type="component" value="Unassembled WGS sequence"/>
</dbReference>
<evidence type="ECO:0000313" key="1">
    <source>
        <dbReference type="EMBL" id="RIY00085.1"/>
    </source>
</evidence>
<dbReference type="InterPro" id="IPR043773">
    <property type="entry name" value="JetA"/>
</dbReference>